<keyword evidence="4" id="KW-0456">Lyase</keyword>
<reference evidence="7" key="2">
    <citation type="submission" date="2021-02" db="EMBL/GenBank/DDBJ databases">
        <authorList>
            <person name="Kimball J.A."/>
            <person name="Haas M.W."/>
            <person name="Macchietto M."/>
            <person name="Kono T."/>
            <person name="Duquette J."/>
            <person name="Shao M."/>
        </authorList>
    </citation>
    <scope>NUCLEOTIDE SEQUENCE</scope>
    <source>
        <tissue evidence="7">Fresh leaf tissue</tissue>
    </source>
</reference>
<dbReference type="EC" id="4.1.3.4" evidence="2"/>
<dbReference type="GO" id="GO:0046951">
    <property type="term" value="P:ketone body biosynthetic process"/>
    <property type="evidence" value="ECO:0007669"/>
    <property type="project" value="TreeGrafter"/>
</dbReference>
<protein>
    <recommendedName>
        <fullName evidence="2">hydroxymethylglutaryl-CoA lyase</fullName>
        <ecNumber evidence="2">4.1.3.4</ecNumber>
    </recommendedName>
</protein>
<comment type="caution">
    <text evidence="7">The sequence shown here is derived from an EMBL/GenBank/DDBJ whole genome shotgun (WGS) entry which is preliminary data.</text>
</comment>
<dbReference type="InterPro" id="IPR043594">
    <property type="entry name" value="HMGL"/>
</dbReference>
<evidence type="ECO:0000256" key="4">
    <source>
        <dbReference type="ARBA" id="ARBA00023239"/>
    </source>
</evidence>
<dbReference type="Proteomes" id="UP000729402">
    <property type="component" value="Unassembled WGS sequence"/>
</dbReference>
<dbReference type="GO" id="GO:0046872">
    <property type="term" value="F:metal ion binding"/>
    <property type="evidence" value="ECO:0007669"/>
    <property type="project" value="UniProtKB-KW"/>
</dbReference>
<dbReference type="PANTHER" id="PTHR42738">
    <property type="entry name" value="HYDROXYMETHYLGLUTARYL-COA LYASE"/>
    <property type="match status" value="1"/>
</dbReference>
<dbReference type="CDD" id="cd07938">
    <property type="entry name" value="DRE_TIM_HMGL"/>
    <property type="match status" value="1"/>
</dbReference>
<evidence type="ECO:0000313" key="7">
    <source>
        <dbReference type="EMBL" id="KAG8091168.1"/>
    </source>
</evidence>
<dbReference type="NCBIfam" id="NF004283">
    <property type="entry name" value="PRK05692.1"/>
    <property type="match status" value="1"/>
</dbReference>
<sequence>MTRTPASKFYCFKWYEYDANFFDSSIFRGISNRVHCHPPITLFSDTSVFILKKSCYILYFQSNFIARGCSETCKIWPCGLTCSYKHRNGGNNQTFFHSSAHSWHLQCRYADSSCNGLDVEFRALPRKVLWDLPRFVQIVEVGPRDGLQNEKSIVPTSVKIELIHKLVASGLSVVEATSFVSPKWVPQLADAKDVLEVIRHVPDVRFPVLTPNLRGFEAAVAAGAKEVAVFASASESFSKSNINCTIKESLARYRDVITSAKKHGIRIRGYVSCVVGCPVEGAIHPSKVAYVAKELYDMGCSEISLGDTIGVGTPGTDFVALCFQHVISWYHYLSLPFKTNFEASDDVSLFLRALQSKSINMLAQCMCEKGEHLLISDHIICSFNCWTFFNATILATLPTYVIGTFTLLAILSVSGKVLAMLEAVLSFVPVDKLAVHFHDTYGQALANILVSLQMGINIVDSSVSGLGGCPYAKGATGNVATEDVVYMLHGLGIETNVNLNKLMDAGDYISNRLGRPSGSKTTTALHKLTT</sequence>
<comment type="pathway">
    <text evidence="1">Metabolic intermediate metabolism; (S)-3-hydroxy-3-methylglutaryl-CoA degradation; acetoacetate from (S)-3-hydroxy-3-methylglutaryl-CoA: step 1/1.</text>
</comment>
<gene>
    <name evidence="7" type="ORF">GUJ93_ZPchr0011g26908</name>
</gene>
<dbReference type="InterPro" id="IPR000891">
    <property type="entry name" value="PYR_CT"/>
</dbReference>
<dbReference type="AlphaFoldDB" id="A0A8J6BUJ2"/>
<evidence type="ECO:0000259" key="6">
    <source>
        <dbReference type="PROSITE" id="PS50991"/>
    </source>
</evidence>
<comment type="catalytic activity">
    <reaction evidence="5">
        <text>(3S)-3-hydroxy-3-methylglutaryl-CoA = acetoacetate + acetyl-CoA</text>
        <dbReference type="Rhea" id="RHEA:24404"/>
        <dbReference type="ChEBI" id="CHEBI:13705"/>
        <dbReference type="ChEBI" id="CHEBI:43074"/>
        <dbReference type="ChEBI" id="CHEBI:57288"/>
        <dbReference type="EC" id="4.1.3.4"/>
    </reaction>
</comment>
<evidence type="ECO:0000256" key="5">
    <source>
        <dbReference type="ARBA" id="ARBA00049877"/>
    </source>
</evidence>
<evidence type="ECO:0000313" key="8">
    <source>
        <dbReference type="Proteomes" id="UP000729402"/>
    </source>
</evidence>
<dbReference type="PROSITE" id="PS50991">
    <property type="entry name" value="PYR_CT"/>
    <property type="match status" value="1"/>
</dbReference>
<name>A0A8J6BUJ2_ZIZPA</name>
<dbReference type="GO" id="GO:0004419">
    <property type="term" value="F:hydroxymethylglutaryl-CoA lyase activity"/>
    <property type="evidence" value="ECO:0007669"/>
    <property type="project" value="UniProtKB-EC"/>
</dbReference>
<dbReference type="OrthoDB" id="1905920at2759"/>
<organism evidence="7 8">
    <name type="scientific">Zizania palustris</name>
    <name type="common">Northern wild rice</name>
    <dbReference type="NCBI Taxonomy" id="103762"/>
    <lineage>
        <taxon>Eukaryota</taxon>
        <taxon>Viridiplantae</taxon>
        <taxon>Streptophyta</taxon>
        <taxon>Embryophyta</taxon>
        <taxon>Tracheophyta</taxon>
        <taxon>Spermatophyta</taxon>
        <taxon>Magnoliopsida</taxon>
        <taxon>Liliopsida</taxon>
        <taxon>Poales</taxon>
        <taxon>Poaceae</taxon>
        <taxon>BOP clade</taxon>
        <taxon>Oryzoideae</taxon>
        <taxon>Oryzeae</taxon>
        <taxon>Zizaniinae</taxon>
        <taxon>Zizania</taxon>
    </lineage>
</organism>
<reference evidence="7" key="1">
    <citation type="journal article" date="2021" name="bioRxiv">
        <title>Whole Genome Assembly and Annotation of Northern Wild Rice, Zizania palustris L., Supports a Whole Genome Duplication in the Zizania Genus.</title>
        <authorList>
            <person name="Haas M."/>
            <person name="Kono T."/>
            <person name="Macchietto M."/>
            <person name="Millas R."/>
            <person name="McGilp L."/>
            <person name="Shao M."/>
            <person name="Duquette J."/>
            <person name="Hirsch C.N."/>
            <person name="Kimball J."/>
        </authorList>
    </citation>
    <scope>NUCLEOTIDE SEQUENCE</scope>
    <source>
        <tissue evidence="7">Fresh leaf tissue</tissue>
    </source>
</reference>
<accession>A0A8J6BUJ2</accession>
<dbReference type="EMBL" id="JAAALK010000081">
    <property type="protein sequence ID" value="KAG8091168.1"/>
    <property type="molecule type" value="Genomic_DNA"/>
</dbReference>
<evidence type="ECO:0000256" key="1">
    <source>
        <dbReference type="ARBA" id="ARBA00005143"/>
    </source>
</evidence>
<keyword evidence="8" id="KW-1185">Reference proteome</keyword>
<feature type="domain" description="Pyruvate carboxyltransferase" evidence="6">
    <location>
        <begin position="136"/>
        <end position="503"/>
    </location>
</feature>
<dbReference type="Pfam" id="PF00682">
    <property type="entry name" value="HMGL-like"/>
    <property type="match status" value="2"/>
</dbReference>
<evidence type="ECO:0000256" key="3">
    <source>
        <dbReference type="ARBA" id="ARBA00022723"/>
    </source>
</evidence>
<dbReference type="UniPathway" id="UPA00896">
    <property type="reaction ID" value="UER00863"/>
</dbReference>
<dbReference type="GO" id="GO:0006552">
    <property type="term" value="P:L-leucine catabolic process"/>
    <property type="evidence" value="ECO:0007669"/>
    <property type="project" value="TreeGrafter"/>
</dbReference>
<proteinExistence type="predicted"/>
<keyword evidence="3" id="KW-0479">Metal-binding</keyword>
<dbReference type="PANTHER" id="PTHR42738:SF13">
    <property type="entry name" value="HYDROXYMETHYLGLUTARYL-COA LYASE"/>
    <property type="match status" value="1"/>
</dbReference>
<evidence type="ECO:0000256" key="2">
    <source>
        <dbReference type="ARBA" id="ARBA00012910"/>
    </source>
</evidence>